<evidence type="ECO:0000313" key="2">
    <source>
        <dbReference type="EMBL" id="GAA0918724.1"/>
    </source>
</evidence>
<reference evidence="2 3" key="1">
    <citation type="journal article" date="2019" name="Int. J. Syst. Evol. Microbiol.">
        <title>The Global Catalogue of Microorganisms (GCM) 10K type strain sequencing project: providing services to taxonomists for standard genome sequencing and annotation.</title>
        <authorList>
            <consortium name="The Broad Institute Genomics Platform"/>
            <consortium name="The Broad Institute Genome Sequencing Center for Infectious Disease"/>
            <person name="Wu L."/>
            <person name="Ma J."/>
        </authorList>
    </citation>
    <scope>NUCLEOTIDE SEQUENCE [LARGE SCALE GENOMIC DNA]</scope>
    <source>
        <strain evidence="2 3">JCM 10673</strain>
    </source>
</reference>
<evidence type="ECO:0000313" key="3">
    <source>
        <dbReference type="Proteomes" id="UP001501005"/>
    </source>
</evidence>
<name>A0ABN1NY74_9ACTN</name>
<dbReference type="RefSeq" id="WP_344051006.1">
    <property type="nucleotide sequence ID" value="NZ_BAAAHG010000031.1"/>
</dbReference>
<comment type="caution">
    <text evidence="2">The sequence shown here is derived from an EMBL/GenBank/DDBJ whole genome shotgun (WGS) entry which is preliminary data.</text>
</comment>
<organism evidence="2 3">
    <name type="scientific">Streptomyces thermoalcalitolerans</name>
    <dbReference type="NCBI Taxonomy" id="65605"/>
    <lineage>
        <taxon>Bacteria</taxon>
        <taxon>Bacillati</taxon>
        <taxon>Actinomycetota</taxon>
        <taxon>Actinomycetes</taxon>
        <taxon>Kitasatosporales</taxon>
        <taxon>Streptomycetaceae</taxon>
        <taxon>Streptomyces</taxon>
    </lineage>
</organism>
<dbReference type="EMBL" id="BAAAHG010000031">
    <property type="protein sequence ID" value="GAA0918724.1"/>
    <property type="molecule type" value="Genomic_DNA"/>
</dbReference>
<proteinExistence type="predicted"/>
<dbReference type="Proteomes" id="UP001501005">
    <property type="component" value="Unassembled WGS sequence"/>
</dbReference>
<gene>
    <name evidence="2" type="ORF">GCM10009549_36500</name>
</gene>
<keyword evidence="3" id="KW-1185">Reference proteome</keyword>
<accession>A0ABN1NY74</accession>
<evidence type="ECO:0000256" key="1">
    <source>
        <dbReference type="SAM" id="MobiDB-lite"/>
    </source>
</evidence>
<feature type="region of interest" description="Disordered" evidence="1">
    <location>
        <begin position="1"/>
        <end position="22"/>
    </location>
</feature>
<sequence length="78" mass="8054">MCGPHGSPQDGNGVLGPAPDTADTEAVIAGQVAYFRETGQGGEGVRTVKSRLETGSSLPREPWPMPQPLGVRVVRGGI</sequence>
<protein>
    <submittedName>
        <fullName evidence="2">Uncharacterized protein</fullName>
    </submittedName>
</protein>